<dbReference type="SUPFAM" id="SSF56672">
    <property type="entry name" value="DNA/RNA polymerases"/>
    <property type="match status" value="1"/>
</dbReference>
<protein>
    <submittedName>
        <fullName evidence="1">Uncharacterized protein</fullName>
    </submittedName>
</protein>
<dbReference type="Gene3D" id="3.10.10.10">
    <property type="entry name" value="HIV Type 1 Reverse Transcriptase, subunit A, domain 1"/>
    <property type="match status" value="1"/>
</dbReference>
<dbReference type="Proteomes" id="UP000663879">
    <property type="component" value="Unassembled WGS sequence"/>
</dbReference>
<evidence type="ECO:0000313" key="2">
    <source>
        <dbReference type="Proteomes" id="UP000663879"/>
    </source>
</evidence>
<organism evidence="1 2">
    <name type="scientific">Brachionus calyciflorus</name>
    <dbReference type="NCBI Taxonomy" id="104777"/>
    <lineage>
        <taxon>Eukaryota</taxon>
        <taxon>Metazoa</taxon>
        <taxon>Spiralia</taxon>
        <taxon>Gnathifera</taxon>
        <taxon>Rotifera</taxon>
        <taxon>Eurotatoria</taxon>
        <taxon>Monogononta</taxon>
        <taxon>Pseudotrocha</taxon>
        <taxon>Ploima</taxon>
        <taxon>Brachionidae</taxon>
        <taxon>Brachionus</taxon>
    </lineage>
</organism>
<dbReference type="AlphaFoldDB" id="A0A814LIZ6"/>
<reference evidence="1" key="1">
    <citation type="submission" date="2021-02" db="EMBL/GenBank/DDBJ databases">
        <authorList>
            <person name="Nowell W R."/>
        </authorList>
    </citation>
    <scope>NUCLEOTIDE SEQUENCE</scope>
    <source>
        <strain evidence="1">Ploen Becks lab</strain>
    </source>
</reference>
<proteinExistence type="predicted"/>
<name>A0A814LIZ6_9BILA</name>
<sequence length="106" mass="12119">MGMITDVEIKLEVDPNVRPVKQKVRPVAFHLREMVEEELKAQVKEDILERVDENSGPTEWISNLVIVPNSSGLNMKIWLTSDSRAVNQEKTFPGKDDRGRSLFGER</sequence>
<accession>A0A814LIZ6</accession>
<evidence type="ECO:0000313" key="1">
    <source>
        <dbReference type="EMBL" id="CAF1066845.1"/>
    </source>
</evidence>
<dbReference type="InterPro" id="IPR043502">
    <property type="entry name" value="DNA/RNA_pol_sf"/>
</dbReference>
<comment type="caution">
    <text evidence="1">The sequence shown here is derived from an EMBL/GenBank/DDBJ whole genome shotgun (WGS) entry which is preliminary data.</text>
</comment>
<gene>
    <name evidence="1" type="ORF">OXX778_LOCUS19539</name>
</gene>
<dbReference type="EMBL" id="CAJNOC010005975">
    <property type="protein sequence ID" value="CAF1066845.1"/>
    <property type="molecule type" value="Genomic_DNA"/>
</dbReference>
<keyword evidence="2" id="KW-1185">Reference proteome</keyword>
<dbReference type="OrthoDB" id="10058156at2759"/>